<proteinExistence type="predicted"/>
<reference evidence="2" key="1">
    <citation type="submission" date="2021-11" db="EMBL/GenBank/DDBJ databases">
        <authorList>
            <person name="Schell T."/>
        </authorList>
    </citation>
    <scope>NUCLEOTIDE SEQUENCE</scope>
    <source>
        <strain evidence="2">M5</strain>
    </source>
</reference>
<dbReference type="EMBL" id="CAKKLH010000179">
    <property type="protein sequence ID" value="CAH0105301.1"/>
    <property type="molecule type" value="Genomic_DNA"/>
</dbReference>
<feature type="signal peptide" evidence="1">
    <location>
        <begin position="1"/>
        <end position="21"/>
    </location>
</feature>
<gene>
    <name evidence="2" type="ORF">DGAL_LOCUS8321</name>
</gene>
<evidence type="ECO:0000256" key="1">
    <source>
        <dbReference type="SAM" id="SignalP"/>
    </source>
</evidence>
<accession>A0A8J2WIA6</accession>
<evidence type="ECO:0000313" key="2">
    <source>
        <dbReference type="EMBL" id="CAH0105301.1"/>
    </source>
</evidence>
<dbReference type="AlphaFoldDB" id="A0A8J2WIA6"/>
<evidence type="ECO:0008006" key="4">
    <source>
        <dbReference type="Google" id="ProtNLM"/>
    </source>
</evidence>
<organism evidence="2 3">
    <name type="scientific">Daphnia galeata</name>
    <dbReference type="NCBI Taxonomy" id="27404"/>
    <lineage>
        <taxon>Eukaryota</taxon>
        <taxon>Metazoa</taxon>
        <taxon>Ecdysozoa</taxon>
        <taxon>Arthropoda</taxon>
        <taxon>Crustacea</taxon>
        <taxon>Branchiopoda</taxon>
        <taxon>Diplostraca</taxon>
        <taxon>Cladocera</taxon>
        <taxon>Anomopoda</taxon>
        <taxon>Daphniidae</taxon>
        <taxon>Daphnia</taxon>
    </lineage>
</organism>
<feature type="chain" id="PRO_5035223002" description="Secreted protein" evidence="1">
    <location>
        <begin position="22"/>
        <end position="119"/>
    </location>
</feature>
<dbReference type="Proteomes" id="UP000789390">
    <property type="component" value="Unassembled WGS sequence"/>
</dbReference>
<keyword evidence="3" id="KW-1185">Reference proteome</keyword>
<comment type="caution">
    <text evidence="2">The sequence shown here is derived from an EMBL/GenBank/DDBJ whole genome shotgun (WGS) entry which is preliminary data.</text>
</comment>
<keyword evidence="1" id="KW-0732">Signal</keyword>
<sequence length="119" mass="13381">MSHFWLCFCLATVMVASVVEGTFLYLIPYKSLPQQFYNKDSMMGFLKTTASFQPGRTTVGRKDETYSLVSSQRSYYYPVGPSGPIPPFEYLENFERPPVDIYDQQYGAAAPGFGGILFG</sequence>
<protein>
    <recommendedName>
        <fullName evidence="4">Secreted protein</fullName>
    </recommendedName>
</protein>
<evidence type="ECO:0000313" key="3">
    <source>
        <dbReference type="Proteomes" id="UP000789390"/>
    </source>
</evidence>
<name>A0A8J2WIA6_9CRUS</name>
<dbReference type="OrthoDB" id="6330582at2759"/>